<keyword evidence="1" id="KW-0106">Calcium</keyword>
<dbReference type="NCBIfam" id="TIGR01965">
    <property type="entry name" value="VCBS_repeat"/>
    <property type="match status" value="2"/>
</dbReference>
<dbReference type="InterPro" id="IPR019960">
    <property type="entry name" value="T1SS_VCA0849"/>
</dbReference>
<feature type="non-terminal residue" evidence="3">
    <location>
        <position position="1"/>
    </location>
</feature>
<dbReference type="NCBIfam" id="NF045619">
    <property type="entry name" value="adhes_GNV_Cterm"/>
    <property type="match status" value="1"/>
</dbReference>
<dbReference type="PRINTS" id="PR00313">
    <property type="entry name" value="CABNDNGRPT"/>
</dbReference>
<dbReference type="Gene3D" id="2.150.10.10">
    <property type="entry name" value="Serralysin-like metalloprotease, C-terminal"/>
    <property type="match status" value="1"/>
</dbReference>
<evidence type="ECO:0000259" key="2">
    <source>
        <dbReference type="Pfam" id="PF19116"/>
    </source>
</evidence>
<dbReference type="RefSeq" id="WP_315585037.1">
    <property type="nucleotide sequence ID" value="NZ_JAVXUR010000001.1"/>
</dbReference>
<evidence type="ECO:0000313" key="4">
    <source>
        <dbReference type="Proteomes" id="UP001255917"/>
    </source>
</evidence>
<gene>
    <name evidence="3" type="ORF">RSO68_00505</name>
</gene>
<dbReference type="InterPro" id="IPR010221">
    <property type="entry name" value="VCBS_dom"/>
</dbReference>
<feature type="domain" description="DUF5801" evidence="2">
    <location>
        <begin position="187"/>
        <end position="333"/>
    </location>
</feature>
<dbReference type="InterPro" id="IPR043824">
    <property type="entry name" value="DUF5801"/>
</dbReference>
<reference evidence="4" key="1">
    <citation type="submission" date="2023-07" db="EMBL/GenBank/DDBJ databases">
        <title>Substrates and metabolic shifts associated with increased methane emissions in unrestored hypersaline salterns.</title>
        <authorList>
            <person name="Bueno De Mesquita C.P."/>
            <person name="Tringe S.G."/>
        </authorList>
    </citation>
    <scope>NUCLEOTIDE SEQUENCE [LARGE SCALE GENOMIC DNA]</scope>
    <source>
        <strain evidence="4">I4</strain>
    </source>
</reference>
<comment type="caution">
    <text evidence="3">The sequence shown here is derived from an EMBL/GenBank/DDBJ whole genome shotgun (WGS) entry which is preliminary data.</text>
</comment>
<accession>A0ABU3N9S0</accession>
<evidence type="ECO:0000313" key="3">
    <source>
        <dbReference type="EMBL" id="MDT8877944.1"/>
    </source>
</evidence>
<organism evidence="3 4">
    <name type="scientific">Halomonas saccharevitans</name>
    <dbReference type="NCBI Taxonomy" id="416872"/>
    <lineage>
        <taxon>Bacteria</taxon>
        <taxon>Pseudomonadati</taxon>
        <taxon>Pseudomonadota</taxon>
        <taxon>Gammaproteobacteria</taxon>
        <taxon>Oceanospirillales</taxon>
        <taxon>Halomonadaceae</taxon>
        <taxon>Halomonas</taxon>
    </lineage>
</organism>
<dbReference type="SUPFAM" id="SSF51120">
    <property type="entry name" value="beta-Roll"/>
    <property type="match status" value="1"/>
</dbReference>
<name>A0ABU3N9S0_9GAMM</name>
<sequence>ETLSESFTYTLSDGSATDTADLTVTITGQDDGVTLTGLSAEGAEQSVDEAALADGSSPDAAALTQSGSFSFTALDELGSLSVGGQSLGLADLQGLSASTPVTLTSAFGTLTLTGFSGDAAGGTLDYSYTLTAPVDNDSVTDATDTGYLDSFAVSVVDTDGSSADASLDIQIVDDAPSVSIDAVDSSVSLDESVAGEAFANGSISATSSAVILTLDTDFGADGAAASNATVYGLALSGDGSTGLATAAGDHAITLVATDATTITGQYDAGAGAQTAFTVTINADGTLSVSQNVALEHQDPTDDNDTLDLAGLITATVTVTDADGDTDSTSAEVGGAVTFFDDGPSVETGSSVDIDVAMDDFGIRGMEGTWVDPTGGSATVNNDLIEDGNGTAVVWGGDDFDDASGYKFEYAENIDAGDSLVSGAPISLGTFTHVNQPISAGTAINGVTMSLTVDVMLNGQLYSIPVEVVIDHNETSNSYGDERDNDEITIESVTITDQTVLDSLTAAGYEFTIPGFQDSGGDLVLGVTTPEGASTSFDLYASIDYVGNPATYEGDLNPEWGADAAAGVEPITVEHTNGNVSTLNADGNVVIEGEYGVLTVAPDGSYSYVMTPEGRQTLKDSGTLSEEFTYTLTDGDGDSATSDLQFDLTAEYQPVVLVDSSSDAFINLSQANEWDGGDVSVQAGWRGSQTSTTQTHEFTLGDFESASISFAVDIEDRGEAFVNAALYESDGEGGWHEITSQVYNSNGQVNFHDLNQAGTYRLELTSYAQGRDLSWGWKYSSASADDIAVNATQATFDSTSGNVLDELGTSIGSNDFDLMVEVDNSFVTVTDGTQVAGKYGTLTLNSDGSYAYEPDADPTNLGQVDLFTYQVVNVHGESGTASLSINLDSDETWNVDVGTESADTLDGTVVGDVLVGGLGNDELDGGEGNDILVGGEGNDTLTGGLGADTFVWHLGDEGSVSDPAEDSVTNFTLGTFGTDDNADKLDVSDMLSNMDDSADLSSFIQAEESGANTILHISTEGNLTDGDVSAADQAIQLDGVAFSETIVQDMIDNGQLNIE</sequence>
<dbReference type="InterPro" id="IPR047995">
    <property type="entry name" value="Choice_anch_K"/>
</dbReference>
<dbReference type="InterPro" id="IPR001343">
    <property type="entry name" value="Hemolysn_Ca-bd"/>
</dbReference>
<dbReference type="Pfam" id="PF00353">
    <property type="entry name" value="HemolysinCabind"/>
    <property type="match status" value="1"/>
</dbReference>
<dbReference type="Pfam" id="PF17963">
    <property type="entry name" value="Big_9"/>
    <property type="match status" value="1"/>
</dbReference>
<keyword evidence="4" id="KW-1185">Reference proteome</keyword>
<protein>
    <submittedName>
        <fullName evidence="3">DUF5801 repeats-in-toxin domain-containing protein</fullName>
    </submittedName>
</protein>
<dbReference type="InterPro" id="IPR055014">
    <property type="entry name" value="BapA_Bap-like_C"/>
</dbReference>
<dbReference type="NCBIfam" id="TIGR03661">
    <property type="entry name" value="T1SS_VCA0849"/>
    <property type="match status" value="1"/>
</dbReference>
<dbReference type="InterPro" id="IPR018511">
    <property type="entry name" value="Hemolysin-typ_Ca-bd_CS"/>
</dbReference>
<dbReference type="Pfam" id="PF19116">
    <property type="entry name" value="DUF5801"/>
    <property type="match status" value="1"/>
</dbReference>
<evidence type="ECO:0000256" key="1">
    <source>
        <dbReference type="ARBA" id="ARBA00022837"/>
    </source>
</evidence>
<dbReference type="EMBL" id="JAVXUR010000001">
    <property type="protein sequence ID" value="MDT8877944.1"/>
    <property type="molecule type" value="Genomic_DNA"/>
</dbReference>
<dbReference type="NCBIfam" id="NF038131">
    <property type="entry name" value="choice_anch_K"/>
    <property type="match status" value="1"/>
</dbReference>
<dbReference type="PROSITE" id="PS00330">
    <property type="entry name" value="HEMOLYSIN_CALCIUM"/>
    <property type="match status" value="2"/>
</dbReference>
<dbReference type="InterPro" id="IPR011049">
    <property type="entry name" value="Serralysin-like_metalloprot_C"/>
</dbReference>
<dbReference type="Proteomes" id="UP001255917">
    <property type="component" value="Unassembled WGS sequence"/>
</dbReference>
<proteinExistence type="predicted"/>